<protein>
    <recommendedName>
        <fullName evidence="8">DNA 3'-5' helicase</fullName>
        <ecNumber evidence="8">5.6.2.4</ecNumber>
    </recommendedName>
    <alternativeName>
        <fullName evidence="9">DNA 3'-5' helicase BLM</fullName>
    </alternativeName>
</protein>
<dbReference type="GO" id="GO:0005694">
    <property type="term" value="C:chromosome"/>
    <property type="evidence" value="ECO:0007669"/>
    <property type="project" value="TreeGrafter"/>
</dbReference>
<evidence type="ECO:0000256" key="4">
    <source>
        <dbReference type="ARBA" id="ARBA00023125"/>
    </source>
</evidence>
<evidence type="ECO:0000256" key="9">
    <source>
        <dbReference type="ARBA" id="ARBA00044542"/>
    </source>
</evidence>
<keyword evidence="2" id="KW-0547">Nucleotide-binding</keyword>
<dbReference type="AlphaFoldDB" id="A0A6S7J2Z2"/>
<dbReference type="InterPro" id="IPR014001">
    <property type="entry name" value="Helicase_ATP-bd"/>
</dbReference>
<evidence type="ECO:0000256" key="8">
    <source>
        <dbReference type="ARBA" id="ARBA00034808"/>
    </source>
</evidence>
<dbReference type="Gene3D" id="3.40.50.300">
    <property type="entry name" value="P-loop containing nucleotide triphosphate hydrolases"/>
    <property type="match status" value="1"/>
</dbReference>
<dbReference type="GO" id="GO:0006310">
    <property type="term" value="P:DNA recombination"/>
    <property type="evidence" value="ECO:0007669"/>
    <property type="project" value="TreeGrafter"/>
</dbReference>
<dbReference type="SUPFAM" id="SSF52540">
    <property type="entry name" value="P-loop containing nucleoside triphosphate hydrolases"/>
    <property type="match status" value="1"/>
</dbReference>
<comment type="caution">
    <text evidence="11">The sequence shown here is derived from an EMBL/GenBank/DDBJ whole genome shotgun (WGS) entry which is preliminary data.</text>
</comment>
<comment type="similarity">
    <text evidence="1">Belongs to the helicase family. RecQ subfamily.</text>
</comment>
<evidence type="ECO:0000256" key="6">
    <source>
        <dbReference type="ARBA" id="ARBA00023242"/>
    </source>
</evidence>
<dbReference type="PANTHER" id="PTHR13710">
    <property type="entry name" value="DNA HELICASE RECQ FAMILY MEMBER"/>
    <property type="match status" value="1"/>
</dbReference>
<dbReference type="PROSITE" id="PS51194">
    <property type="entry name" value="HELICASE_CTER"/>
    <property type="match status" value="1"/>
</dbReference>
<dbReference type="OrthoDB" id="10261556at2759"/>
<gene>
    <name evidence="11" type="ORF">PACLA_8A073811</name>
</gene>
<evidence type="ECO:0000256" key="7">
    <source>
        <dbReference type="ARBA" id="ARBA00034617"/>
    </source>
</evidence>
<accession>A0A6S7J2Z2</accession>
<feature type="domain" description="Helicase C-terminal" evidence="10">
    <location>
        <begin position="35"/>
        <end position="213"/>
    </location>
</feature>
<dbReference type="GO" id="GO:0005524">
    <property type="term" value="F:ATP binding"/>
    <property type="evidence" value="ECO:0007669"/>
    <property type="project" value="UniProtKB-KW"/>
</dbReference>
<dbReference type="Proteomes" id="UP001152795">
    <property type="component" value="Unassembled WGS sequence"/>
</dbReference>
<keyword evidence="11" id="KW-0378">Hydrolase</keyword>
<comment type="catalytic activity">
    <reaction evidence="7">
        <text>Couples ATP hydrolysis with the unwinding of duplex DNA by translocating in the 3'-5' direction.</text>
        <dbReference type="EC" id="5.6.2.4"/>
    </reaction>
</comment>
<keyword evidence="12" id="KW-1185">Reference proteome</keyword>
<evidence type="ECO:0000256" key="5">
    <source>
        <dbReference type="ARBA" id="ARBA00023235"/>
    </source>
</evidence>
<organism evidence="11 12">
    <name type="scientific">Paramuricea clavata</name>
    <name type="common">Red gorgonian</name>
    <name type="synonym">Violescent sea-whip</name>
    <dbReference type="NCBI Taxonomy" id="317549"/>
    <lineage>
        <taxon>Eukaryota</taxon>
        <taxon>Metazoa</taxon>
        <taxon>Cnidaria</taxon>
        <taxon>Anthozoa</taxon>
        <taxon>Octocorallia</taxon>
        <taxon>Malacalcyonacea</taxon>
        <taxon>Plexauridae</taxon>
        <taxon>Paramuricea</taxon>
    </lineage>
</organism>
<dbReference type="SMART" id="SM00487">
    <property type="entry name" value="DEXDc"/>
    <property type="match status" value="1"/>
</dbReference>
<dbReference type="GO" id="GO:0003677">
    <property type="term" value="F:DNA binding"/>
    <property type="evidence" value="ECO:0007669"/>
    <property type="project" value="UniProtKB-KW"/>
</dbReference>
<keyword evidence="5" id="KW-0413">Isomerase</keyword>
<evidence type="ECO:0000256" key="3">
    <source>
        <dbReference type="ARBA" id="ARBA00022840"/>
    </source>
</evidence>
<feature type="non-terminal residue" evidence="11">
    <location>
        <position position="1"/>
    </location>
</feature>
<dbReference type="SMART" id="SM00490">
    <property type="entry name" value="HELICc"/>
    <property type="match status" value="1"/>
</dbReference>
<dbReference type="GO" id="GO:0005737">
    <property type="term" value="C:cytoplasm"/>
    <property type="evidence" value="ECO:0007669"/>
    <property type="project" value="TreeGrafter"/>
</dbReference>
<sequence length="459" mass="52669">RLGSISGRHAHKRSKRLLWHPLRPGQKEAINAVLQQKDAVVVIPTGGGKTAIYTIPTLLMPGITVVVSPLLMLMHDQLLNLREKDQIVNIRRGMNGISSIYFHGGIVDPKTKLKHANLWLDGNVNVMCATNSFGMGIDKPDVRFVIHLTFPPSYEAYVQESGRAGRDGIDAHCIVLYRFEDRKFHLHNITNATLPDARSKRLKSLNEFSHYLMDNVHCQQKIIAEYFGSTLEGKCGKCAYAVIERQTVRSQKFDQEISTNVVKKCFKIIFNLMIAYRYTKLTRVIVRQSDRQTHPQTHHQLEYCIEQHANPSSFKLIWEGTFCEVYNMSKSFLKLHKRTYDIRMVAIYFHRTREYIMNNVPTSPTTGKSKYVLIDIEDVPAIVALSSSDKADKYLIKFHIESKLKVAKENNWSCFTLSRVMDLVALIFNFTFINKKLNSIQWFWQTKKLGNSSLLSSIA</sequence>
<dbReference type="EC" id="5.6.2.4" evidence="8"/>
<keyword evidence="3" id="KW-0067">ATP-binding</keyword>
<dbReference type="Pfam" id="PF00271">
    <property type="entry name" value="Helicase_C"/>
    <property type="match status" value="1"/>
</dbReference>
<keyword evidence="11" id="KW-0347">Helicase</keyword>
<dbReference type="InterPro" id="IPR027417">
    <property type="entry name" value="P-loop_NTPase"/>
</dbReference>
<dbReference type="GO" id="GO:0006281">
    <property type="term" value="P:DNA repair"/>
    <property type="evidence" value="ECO:0007669"/>
    <property type="project" value="TreeGrafter"/>
</dbReference>
<evidence type="ECO:0000259" key="10">
    <source>
        <dbReference type="PROSITE" id="PS51194"/>
    </source>
</evidence>
<keyword evidence="4" id="KW-0238">DNA-binding</keyword>
<evidence type="ECO:0000256" key="1">
    <source>
        <dbReference type="ARBA" id="ARBA00005446"/>
    </source>
</evidence>
<proteinExistence type="inferred from homology"/>
<feature type="non-terminal residue" evidence="11">
    <location>
        <position position="459"/>
    </location>
</feature>
<dbReference type="PANTHER" id="PTHR13710:SF153">
    <property type="entry name" value="RECQ-LIKE DNA HELICASE BLM"/>
    <property type="match status" value="1"/>
</dbReference>
<keyword evidence="6" id="KW-0539">Nucleus</keyword>
<dbReference type="GO" id="GO:0009378">
    <property type="term" value="F:four-way junction helicase activity"/>
    <property type="evidence" value="ECO:0007669"/>
    <property type="project" value="TreeGrafter"/>
</dbReference>
<evidence type="ECO:0000313" key="11">
    <source>
        <dbReference type="EMBL" id="CAB4011822.1"/>
    </source>
</evidence>
<dbReference type="EMBL" id="CACRXK020007276">
    <property type="protein sequence ID" value="CAB4011822.1"/>
    <property type="molecule type" value="Genomic_DNA"/>
</dbReference>
<dbReference type="GO" id="GO:0043138">
    <property type="term" value="F:3'-5' DNA helicase activity"/>
    <property type="evidence" value="ECO:0007669"/>
    <property type="project" value="UniProtKB-EC"/>
</dbReference>
<dbReference type="InterPro" id="IPR001650">
    <property type="entry name" value="Helicase_C-like"/>
</dbReference>
<dbReference type="InterPro" id="IPR032284">
    <property type="entry name" value="RecQ_Zn-bd"/>
</dbReference>
<evidence type="ECO:0000256" key="2">
    <source>
        <dbReference type="ARBA" id="ARBA00022741"/>
    </source>
</evidence>
<dbReference type="Pfam" id="PF00270">
    <property type="entry name" value="DEAD"/>
    <property type="match status" value="1"/>
</dbReference>
<dbReference type="InterPro" id="IPR011545">
    <property type="entry name" value="DEAD/DEAH_box_helicase_dom"/>
</dbReference>
<name>A0A6S7J2Z2_PARCT</name>
<reference evidence="11" key="1">
    <citation type="submission" date="2020-04" db="EMBL/GenBank/DDBJ databases">
        <authorList>
            <person name="Alioto T."/>
            <person name="Alioto T."/>
            <person name="Gomez Garrido J."/>
        </authorList>
    </citation>
    <scope>NUCLEOTIDE SEQUENCE</scope>
    <source>
        <strain evidence="11">A484AB</strain>
    </source>
</reference>
<evidence type="ECO:0000313" key="12">
    <source>
        <dbReference type="Proteomes" id="UP001152795"/>
    </source>
</evidence>
<dbReference type="Pfam" id="PF16124">
    <property type="entry name" value="RecQ_Zn_bind"/>
    <property type="match status" value="1"/>
</dbReference>